<accession>A0A4D7JX29</accession>
<keyword evidence="1" id="KW-0732">Signal</keyword>
<dbReference type="OrthoDB" id="785995at2"/>
<evidence type="ECO:0000313" key="2">
    <source>
        <dbReference type="EMBL" id="QCK16686.1"/>
    </source>
</evidence>
<feature type="signal peptide" evidence="1">
    <location>
        <begin position="1"/>
        <end position="25"/>
    </location>
</feature>
<keyword evidence="2" id="KW-0645">Protease</keyword>
<dbReference type="GO" id="GO:0008237">
    <property type="term" value="F:metallopeptidase activity"/>
    <property type="evidence" value="ECO:0007669"/>
    <property type="project" value="InterPro"/>
</dbReference>
<keyword evidence="3" id="KW-1185">Reference proteome</keyword>
<dbReference type="KEGG" id="fpf:DCC35_19085"/>
<keyword evidence="2" id="KW-0378">Hydrolase</keyword>
<dbReference type="SUPFAM" id="SSF55486">
    <property type="entry name" value="Metalloproteases ('zincins'), catalytic domain"/>
    <property type="match status" value="1"/>
</dbReference>
<dbReference type="GO" id="GO:0006508">
    <property type="term" value="P:proteolysis"/>
    <property type="evidence" value="ECO:0007669"/>
    <property type="project" value="UniProtKB-KW"/>
</dbReference>
<dbReference type="Pfam" id="PF12388">
    <property type="entry name" value="Peptidase_M57"/>
    <property type="match status" value="1"/>
</dbReference>
<dbReference type="EMBL" id="CP028923">
    <property type="protein sequence ID" value="QCK16686.1"/>
    <property type="molecule type" value="Genomic_DNA"/>
</dbReference>
<feature type="chain" id="PRO_5020637514" evidence="1">
    <location>
        <begin position="26"/>
        <end position="271"/>
    </location>
</feature>
<dbReference type="Proteomes" id="UP000298616">
    <property type="component" value="Chromosome"/>
</dbReference>
<protein>
    <submittedName>
        <fullName evidence="2">Protease B</fullName>
    </submittedName>
</protein>
<dbReference type="InterPro" id="IPR024079">
    <property type="entry name" value="MetalloPept_cat_dom_sf"/>
</dbReference>
<gene>
    <name evidence="2" type="ORF">DCC35_19085</name>
</gene>
<dbReference type="PROSITE" id="PS51257">
    <property type="entry name" value="PROKAR_LIPOPROTEIN"/>
    <property type="match status" value="1"/>
</dbReference>
<proteinExistence type="predicted"/>
<dbReference type="InterPro" id="IPR024653">
    <property type="entry name" value="Peptidase_M10/M27/M57"/>
</dbReference>
<name>A0A4D7JX29_9BACT</name>
<sequence length="271" mass="29440">MLAKTKSLLCAILCAFLIVSCQSESEQVGPENEVSEEALATLEAAGFDVVKFPVFNTDIGYVVENDILISHEQMKNLKEGSQIPAVEHYSTDNLVTGTPRTINIYVSTRFRSQYFQATDVAIARYNAEGLNLVFNRVSSSSNADIVIQPSPWYYGWFGILGSAGFPTASGDPHNQILLTRSYYDNVSDIGALTTTIAHEMGHCIGFRHTDYMDRSYSCGGSTNDEGDGGVGANYIPGTPAGPEADSWMLACSDGTDRPFTSGDQTALDYLY</sequence>
<dbReference type="Gene3D" id="3.40.390.10">
    <property type="entry name" value="Collagenase (Catalytic Domain)"/>
    <property type="match status" value="1"/>
</dbReference>
<evidence type="ECO:0000313" key="3">
    <source>
        <dbReference type="Proteomes" id="UP000298616"/>
    </source>
</evidence>
<reference evidence="2 3" key="1">
    <citation type="submission" date="2018-04" db="EMBL/GenBank/DDBJ databases">
        <title>Complete genome uncultured novel isolate.</title>
        <authorList>
            <person name="Merlino G."/>
        </authorList>
    </citation>
    <scope>NUCLEOTIDE SEQUENCE [LARGE SCALE GENOMIC DNA]</scope>
    <source>
        <strain evidence="3">R1DC9</strain>
    </source>
</reference>
<dbReference type="AlphaFoldDB" id="A0A4D7JX29"/>
<evidence type="ECO:0000256" key="1">
    <source>
        <dbReference type="SAM" id="SignalP"/>
    </source>
</evidence>
<organism evidence="2 3">
    <name type="scientific">Mangrovivirga cuniculi</name>
    <dbReference type="NCBI Taxonomy" id="2715131"/>
    <lineage>
        <taxon>Bacteria</taxon>
        <taxon>Pseudomonadati</taxon>
        <taxon>Bacteroidota</taxon>
        <taxon>Cytophagia</taxon>
        <taxon>Cytophagales</taxon>
        <taxon>Mangrovivirgaceae</taxon>
        <taxon>Mangrovivirga</taxon>
    </lineage>
</organism>